<accession>A0A0W0GA14</accession>
<dbReference type="PANTHER" id="PTHR43490">
    <property type="entry name" value="(+)-NEOMENTHOL DEHYDROGENASE"/>
    <property type="match status" value="1"/>
</dbReference>
<evidence type="ECO:0008006" key="6">
    <source>
        <dbReference type="Google" id="ProtNLM"/>
    </source>
</evidence>
<evidence type="ECO:0000313" key="5">
    <source>
        <dbReference type="Proteomes" id="UP000054988"/>
    </source>
</evidence>
<reference evidence="4 5" key="1">
    <citation type="submission" date="2015-12" db="EMBL/GenBank/DDBJ databases">
        <title>Draft genome sequence of Moniliophthora roreri, the causal agent of frosty pod rot of cacao.</title>
        <authorList>
            <person name="Aime M.C."/>
            <person name="Diaz-Valderrama J.R."/>
            <person name="Kijpornyongpan T."/>
            <person name="Phillips-Mora W."/>
        </authorList>
    </citation>
    <scope>NUCLEOTIDE SEQUENCE [LARGE SCALE GENOMIC DNA]</scope>
    <source>
        <strain evidence="4 5">MCA 2952</strain>
    </source>
</reference>
<dbReference type="eggNOG" id="KOG1208">
    <property type="taxonomic scope" value="Eukaryota"/>
</dbReference>
<dbReference type="EMBL" id="LATX01000716">
    <property type="protein sequence ID" value="KTB45401.1"/>
    <property type="molecule type" value="Genomic_DNA"/>
</dbReference>
<dbReference type="AlphaFoldDB" id="A0A0W0GA14"/>
<dbReference type="SUPFAM" id="SSF51735">
    <property type="entry name" value="NAD(P)-binding Rossmann-fold domains"/>
    <property type="match status" value="1"/>
</dbReference>
<dbReference type="Gene3D" id="3.40.50.720">
    <property type="entry name" value="NAD(P)-binding Rossmann-like Domain"/>
    <property type="match status" value="2"/>
</dbReference>
<dbReference type="InterPro" id="IPR002347">
    <property type="entry name" value="SDR_fam"/>
</dbReference>
<organism evidence="4 5">
    <name type="scientific">Moniliophthora roreri</name>
    <name type="common">Frosty pod rot fungus</name>
    <name type="synonym">Monilia roreri</name>
    <dbReference type="NCBI Taxonomy" id="221103"/>
    <lineage>
        <taxon>Eukaryota</taxon>
        <taxon>Fungi</taxon>
        <taxon>Dikarya</taxon>
        <taxon>Basidiomycota</taxon>
        <taxon>Agaricomycotina</taxon>
        <taxon>Agaricomycetes</taxon>
        <taxon>Agaricomycetidae</taxon>
        <taxon>Agaricales</taxon>
        <taxon>Marasmiineae</taxon>
        <taxon>Marasmiaceae</taxon>
        <taxon>Moniliophthora</taxon>
    </lineage>
</organism>
<evidence type="ECO:0000256" key="2">
    <source>
        <dbReference type="ARBA" id="ARBA00022857"/>
    </source>
</evidence>
<keyword evidence="3" id="KW-0560">Oxidoreductase</keyword>
<gene>
    <name evidence="4" type="ORF">WG66_2084</name>
</gene>
<evidence type="ECO:0000256" key="1">
    <source>
        <dbReference type="ARBA" id="ARBA00006484"/>
    </source>
</evidence>
<dbReference type="Pfam" id="PF00106">
    <property type="entry name" value="adh_short"/>
    <property type="match status" value="1"/>
</dbReference>
<name>A0A0W0GA14_MONRR</name>
<comment type="caution">
    <text evidence="4">The sequence shown here is derived from an EMBL/GenBank/DDBJ whole genome shotgun (WGS) entry which is preliminary data.</text>
</comment>
<dbReference type="InterPro" id="IPR036291">
    <property type="entry name" value="NAD(P)-bd_dom_sf"/>
</dbReference>
<proteinExistence type="inferred from homology"/>
<dbReference type="PRINTS" id="PR00081">
    <property type="entry name" value="GDHRDH"/>
</dbReference>
<dbReference type="PANTHER" id="PTHR43490:SF99">
    <property type="entry name" value="SHORT-CHAIN DEHYDROGENASE_REDUCTASE"/>
    <property type="match status" value="1"/>
</dbReference>
<dbReference type="GO" id="GO:0016491">
    <property type="term" value="F:oxidoreductase activity"/>
    <property type="evidence" value="ECO:0007669"/>
    <property type="project" value="UniProtKB-KW"/>
</dbReference>
<keyword evidence="2" id="KW-0521">NADP</keyword>
<dbReference type="GO" id="GO:0016020">
    <property type="term" value="C:membrane"/>
    <property type="evidence" value="ECO:0007669"/>
    <property type="project" value="TreeGrafter"/>
</dbReference>
<protein>
    <recommendedName>
        <fullName evidence="6">NAD(P)-binding protein</fullName>
    </recommendedName>
</protein>
<dbReference type="Proteomes" id="UP000054988">
    <property type="component" value="Unassembled WGS sequence"/>
</dbReference>
<evidence type="ECO:0000256" key="3">
    <source>
        <dbReference type="ARBA" id="ARBA00023002"/>
    </source>
</evidence>
<sequence>MAPHLVGKTVLITGSTDSRSLGWTAAKLLAGGDYGFSHIILSGIKEDAGRKAAQELQRSLPQDSPVMISAINLDITDKVSVESAAALISSPVGPLSAYGGRLDVLAVWSCPLKKLQAEDMMYVMKTNVAAVVELTNALLPSLAKSEAPRVVNVSSARGSLSFEAGLPPERTGGMVYNASKAALSTSFIHLYWCLTNNALFSDMVTVMQSKNLPAFAPKLKVNAATPGHTKTPFNNFTGTRALEEGAAVIVHLATLPEDGPAGQLIGDQAPYSTNGHFVQIPW</sequence>
<comment type="similarity">
    <text evidence="1">Belongs to the short-chain dehydrogenases/reductases (SDR) family.</text>
</comment>
<evidence type="ECO:0000313" key="4">
    <source>
        <dbReference type="EMBL" id="KTB45401.1"/>
    </source>
</evidence>